<proteinExistence type="predicted"/>
<dbReference type="OrthoDB" id="3798941at2759"/>
<feature type="compositionally biased region" description="Basic and acidic residues" evidence="1">
    <location>
        <begin position="408"/>
        <end position="417"/>
    </location>
</feature>
<evidence type="ECO:0000256" key="1">
    <source>
        <dbReference type="SAM" id="MobiDB-lite"/>
    </source>
</evidence>
<organism evidence="2 3">
    <name type="scientific">Zopfia rhizophila CBS 207.26</name>
    <dbReference type="NCBI Taxonomy" id="1314779"/>
    <lineage>
        <taxon>Eukaryota</taxon>
        <taxon>Fungi</taxon>
        <taxon>Dikarya</taxon>
        <taxon>Ascomycota</taxon>
        <taxon>Pezizomycotina</taxon>
        <taxon>Dothideomycetes</taxon>
        <taxon>Dothideomycetes incertae sedis</taxon>
        <taxon>Zopfiaceae</taxon>
        <taxon>Zopfia</taxon>
    </lineage>
</organism>
<reference evidence="2" key="1">
    <citation type="journal article" date="2020" name="Stud. Mycol.">
        <title>101 Dothideomycetes genomes: a test case for predicting lifestyles and emergence of pathogens.</title>
        <authorList>
            <person name="Haridas S."/>
            <person name="Albert R."/>
            <person name="Binder M."/>
            <person name="Bloem J."/>
            <person name="Labutti K."/>
            <person name="Salamov A."/>
            <person name="Andreopoulos B."/>
            <person name="Baker S."/>
            <person name="Barry K."/>
            <person name="Bills G."/>
            <person name="Bluhm B."/>
            <person name="Cannon C."/>
            <person name="Castanera R."/>
            <person name="Culley D."/>
            <person name="Daum C."/>
            <person name="Ezra D."/>
            <person name="Gonzalez J."/>
            <person name="Henrissat B."/>
            <person name="Kuo A."/>
            <person name="Liang C."/>
            <person name="Lipzen A."/>
            <person name="Lutzoni F."/>
            <person name="Magnuson J."/>
            <person name="Mondo S."/>
            <person name="Nolan M."/>
            <person name="Ohm R."/>
            <person name="Pangilinan J."/>
            <person name="Park H.-J."/>
            <person name="Ramirez L."/>
            <person name="Alfaro M."/>
            <person name="Sun H."/>
            <person name="Tritt A."/>
            <person name="Yoshinaga Y."/>
            <person name="Zwiers L.-H."/>
            <person name="Turgeon B."/>
            <person name="Goodwin S."/>
            <person name="Spatafora J."/>
            <person name="Crous P."/>
            <person name="Grigoriev I."/>
        </authorList>
    </citation>
    <scope>NUCLEOTIDE SEQUENCE</scope>
    <source>
        <strain evidence="2">CBS 207.26</strain>
    </source>
</reference>
<evidence type="ECO:0000313" key="3">
    <source>
        <dbReference type="Proteomes" id="UP000800200"/>
    </source>
</evidence>
<sequence length="539" mass="61622">MDRLPPEILAHIIQSLSDSPSSDRKISPYVSISRSWQAAVEHQTFRSLHISSRDLDNFARRFAGPNIARRRILANLAVEFVLPTEDTRGVCCDAARKPDREADTAALSKAVARLFDILSNIADRVGDGAPRLHLTFEKATKRSDAVFGTRNDRRGLNCVDDEHEPEEVERARLEMPLFDLRLGDEVPSLKDVYRFNFYLSGHLKELRQTWISQIVGRLEGVEVVELVGADWWKRGRRRRMEGRLDFGKGIEKLPILNIQELRMTIYHSAIMNEDVPIHNLVQETQVDPYNLMFHHLSQFPALTVLHLIGPLVITPTFFSTLDSQSSFPALTDFRLDFSAETADGRWFFMRDDEAFDKAKQDPKYEAYFAETEEADDYIDEEDEDEEGPGPDEDEEPDEDGPVIDISDDPVHKRYRTLPDPETLRPLLLDAASAAKKMKNIKKFIMTVSDSWWKGTNHGMSYPFVNRVLEILYLEQGTRSTEMGRHEHPKFPADDAVEGNRVYWRVGGWEPWGEVQEAWRGFVGEGGKIVFLEDGAVGLF</sequence>
<dbReference type="EMBL" id="ML994671">
    <property type="protein sequence ID" value="KAF2178923.1"/>
    <property type="molecule type" value="Genomic_DNA"/>
</dbReference>
<name>A0A6A6DJ11_9PEZI</name>
<gene>
    <name evidence="2" type="ORF">K469DRAFT_323331</name>
</gene>
<evidence type="ECO:0008006" key="4">
    <source>
        <dbReference type="Google" id="ProtNLM"/>
    </source>
</evidence>
<feature type="region of interest" description="Disordered" evidence="1">
    <location>
        <begin position="372"/>
        <end position="417"/>
    </location>
</feature>
<protein>
    <recommendedName>
        <fullName evidence="4">F-box domain-containing protein</fullName>
    </recommendedName>
</protein>
<accession>A0A6A6DJ11</accession>
<feature type="compositionally biased region" description="Acidic residues" evidence="1">
    <location>
        <begin position="372"/>
        <end position="407"/>
    </location>
</feature>
<keyword evidence="3" id="KW-1185">Reference proteome</keyword>
<dbReference type="AlphaFoldDB" id="A0A6A6DJ11"/>
<dbReference type="Proteomes" id="UP000800200">
    <property type="component" value="Unassembled WGS sequence"/>
</dbReference>
<evidence type="ECO:0000313" key="2">
    <source>
        <dbReference type="EMBL" id="KAF2178923.1"/>
    </source>
</evidence>